<accession>A0A1J5PGV6</accession>
<organism evidence="1">
    <name type="scientific">mine drainage metagenome</name>
    <dbReference type="NCBI Taxonomy" id="410659"/>
    <lineage>
        <taxon>unclassified sequences</taxon>
        <taxon>metagenomes</taxon>
        <taxon>ecological metagenomes</taxon>
    </lineage>
</organism>
<dbReference type="AlphaFoldDB" id="A0A1J5PGV6"/>
<comment type="caution">
    <text evidence="1">The sequence shown here is derived from an EMBL/GenBank/DDBJ whole genome shotgun (WGS) entry which is preliminary data.</text>
</comment>
<proteinExistence type="predicted"/>
<gene>
    <name evidence="1" type="ORF">GALL_479470</name>
</gene>
<name>A0A1J5PGV6_9ZZZZ</name>
<reference evidence="1" key="1">
    <citation type="submission" date="2016-10" db="EMBL/GenBank/DDBJ databases">
        <title>Sequence of Gallionella enrichment culture.</title>
        <authorList>
            <person name="Poehlein A."/>
            <person name="Muehling M."/>
            <person name="Daniel R."/>
        </authorList>
    </citation>
    <scope>NUCLEOTIDE SEQUENCE</scope>
</reference>
<dbReference type="EMBL" id="MLJW01004202">
    <property type="protein sequence ID" value="OIQ70442.1"/>
    <property type="molecule type" value="Genomic_DNA"/>
</dbReference>
<protein>
    <submittedName>
        <fullName evidence="1">Uncharacterized protein</fullName>
    </submittedName>
</protein>
<evidence type="ECO:0000313" key="1">
    <source>
        <dbReference type="EMBL" id="OIQ70442.1"/>
    </source>
</evidence>
<sequence length="97" mass="11286">MKSTNYVGVVCKLKLVGDTCEVPQQVFASTAATVFGRGVQVFQIFMRLISNKTKAKTPVAVLLRLAFYGLNRKERITSLHQWWYPESQPECYRHWRY</sequence>